<comment type="caution">
    <text evidence="2">The sequence shown here is derived from an EMBL/GenBank/DDBJ whole genome shotgun (WGS) entry which is preliminary data.</text>
</comment>
<feature type="region of interest" description="Disordered" evidence="1">
    <location>
        <begin position="45"/>
        <end position="124"/>
    </location>
</feature>
<dbReference type="EMBL" id="AZIL01002193">
    <property type="protein sequence ID" value="EWM22393.1"/>
    <property type="molecule type" value="Genomic_DNA"/>
</dbReference>
<evidence type="ECO:0000313" key="3">
    <source>
        <dbReference type="Proteomes" id="UP000019335"/>
    </source>
</evidence>
<accession>W7TFW1</accession>
<keyword evidence="3" id="KW-1185">Reference proteome</keyword>
<protein>
    <submittedName>
        <fullName evidence="2">Uncharacterized protein</fullName>
    </submittedName>
</protein>
<evidence type="ECO:0000256" key="1">
    <source>
        <dbReference type="SAM" id="MobiDB-lite"/>
    </source>
</evidence>
<reference evidence="2 3" key="1">
    <citation type="journal article" date="2014" name="Mol. Plant">
        <title>Chromosome Scale Genome Assembly and Transcriptome Profiling of Nannochloropsis gaditana in Nitrogen Depletion.</title>
        <authorList>
            <person name="Corteggiani Carpinelli E."/>
            <person name="Telatin A."/>
            <person name="Vitulo N."/>
            <person name="Forcato C."/>
            <person name="D'Angelo M."/>
            <person name="Schiavon R."/>
            <person name="Vezzi A."/>
            <person name="Giacometti G.M."/>
            <person name="Morosinotto T."/>
            <person name="Valle G."/>
        </authorList>
    </citation>
    <scope>NUCLEOTIDE SEQUENCE [LARGE SCALE GENOMIC DNA]</scope>
    <source>
        <strain evidence="2 3">B-31</strain>
    </source>
</reference>
<dbReference type="AlphaFoldDB" id="W7TFW1"/>
<sequence length="124" mass="14325">MKGFGGKQILCGYKDPLRFDKPCPYHTRHIDNPYSLLARHTNAMHVGRPVKMRRETEDMSVRSRRSSSRTRAWGEAKEADCVTDAGRGNKVNSNDNNDHDVEEDERENGDEEEQEENYSGRKRV</sequence>
<organism evidence="2 3">
    <name type="scientific">Nannochloropsis gaditana</name>
    <dbReference type="NCBI Taxonomy" id="72520"/>
    <lineage>
        <taxon>Eukaryota</taxon>
        <taxon>Sar</taxon>
        <taxon>Stramenopiles</taxon>
        <taxon>Ochrophyta</taxon>
        <taxon>Eustigmatophyceae</taxon>
        <taxon>Eustigmatales</taxon>
        <taxon>Monodopsidaceae</taxon>
        <taxon>Nannochloropsis</taxon>
    </lineage>
</organism>
<feature type="compositionally biased region" description="Acidic residues" evidence="1">
    <location>
        <begin position="100"/>
        <end position="116"/>
    </location>
</feature>
<name>W7TFW1_9STRA</name>
<evidence type="ECO:0000313" key="2">
    <source>
        <dbReference type="EMBL" id="EWM22393.1"/>
    </source>
</evidence>
<feature type="compositionally biased region" description="Basic and acidic residues" evidence="1">
    <location>
        <begin position="52"/>
        <end position="61"/>
    </location>
</feature>
<gene>
    <name evidence="2" type="ORF">Naga_100067g24</name>
</gene>
<dbReference type="Proteomes" id="UP000019335">
    <property type="component" value="Unassembled WGS sequence"/>
</dbReference>
<proteinExistence type="predicted"/>